<reference evidence="16" key="1">
    <citation type="submission" date="2014-05" db="EMBL/GenBank/DDBJ databases">
        <authorList>
            <person name="Chronopoulou M."/>
        </authorList>
    </citation>
    <scope>NUCLEOTIDE SEQUENCE</scope>
    <source>
        <tissue evidence="16">Whole organism</tissue>
    </source>
</reference>
<organism evidence="16">
    <name type="scientific">Lepeophtheirus salmonis</name>
    <name type="common">Salmon louse</name>
    <name type="synonym">Caligus salmonis</name>
    <dbReference type="NCBI Taxonomy" id="72036"/>
    <lineage>
        <taxon>Eukaryota</taxon>
        <taxon>Metazoa</taxon>
        <taxon>Ecdysozoa</taxon>
        <taxon>Arthropoda</taxon>
        <taxon>Crustacea</taxon>
        <taxon>Multicrustacea</taxon>
        <taxon>Hexanauplia</taxon>
        <taxon>Copepoda</taxon>
        <taxon>Siphonostomatoida</taxon>
        <taxon>Caligidae</taxon>
        <taxon>Lepeophtheirus</taxon>
    </lineage>
</organism>
<keyword evidence="8 13" id="KW-1133">Transmembrane helix</keyword>
<dbReference type="PROSITE" id="PS50268">
    <property type="entry name" value="CADHERIN_2"/>
    <property type="match status" value="11"/>
</dbReference>
<dbReference type="EMBL" id="HACA01015696">
    <property type="protein sequence ID" value="CDW33057.1"/>
    <property type="molecule type" value="Transcribed_RNA"/>
</dbReference>
<keyword evidence="11" id="KW-0325">Glycoprotein</keyword>
<dbReference type="PROSITE" id="PS00232">
    <property type="entry name" value="CADHERIN_1"/>
    <property type="match status" value="3"/>
</dbReference>
<dbReference type="GO" id="GO:0005886">
    <property type="term" value="C:plasma membrane"/>
    <property type="evidence" value="ECO:0007669"/>
    <property type="project" value="InterPro"/>
</dbReference>
<feature type="domain" description="Cadherin" evidence="15">
    <location>
        <begin position="357"/>
        <end position="473"/>
    </location>
</feature>
<keyword evidence="4 14" id="KW-0732">Signal</keyword>
<feature type="domain" description="Cadherin" evidence="15">
    <location>
        <begin position="1114"/>
        <end position="1231"/>
    </location>
</feature>
<feature type="domain" description="Cadherin" evidence="15">
    <location>
        <begin position="674"/>
        <end position="775"/>
    </location>
</feature>
<keyword evidence="5" id="KW-0677">Repeat</keyword>
<dbReference type="CDD" id="cd11304">
    <property type="entry name" value="Cadherin_repeat"/>
    <property type="match status" value="9"/>
</dbReference>
<dbReference type="FunFam" id="2.60.40.60:FF:000033">
    <property type="entry name" value="FAT atypical cadherin 1"/>
    <property type="match status" value="1"/>
</dbReference>
<dbReference type="OrthoDB" id="10029135at2759"/>
<dbReference type="FunFam" id="2.60.40.60:FF:000024">
    <property type="entry name" value="FAT atypical cadherin 3"/>
    <property type="match status" value="1"/>
</dbReference>
<proteinExistence type="predicted"/>
<evidence type="ECO:0000256" key="1">
    <source>
        <dbReference type="ARBA" id="ARBA00004167"/>
    </source>
</evidence>
<protein>
    <submittedName>
        <fullName evidence="16">Protocadherin15like [Nasonia vitripennis]</fullName>
    </submittedName>
</protein>
<dbReference type="InterPro" id="IPR050971">
    <property type="entry name" value="Cadherin-domain_protein"/>
</dbReference>
<feature type="domain" description="Cadherin" evidence="15">
    <location>
        <begin position="574"/>
        <end position="673"/>
    </location>
</feature>
<dbReference type="PANTHER" id="PTHR24025">
    <property type="entry name" value="DESMOGLEIN FAMILY MEMBER"/>
    <property type="match status" value="1"/>
</dbReference>
<keyword evidence="10" id="KW-1015">Disulfide bond</keyword>
<dbReference type="PRINTS" id="PR00205">
    <property type="entry name" value="CADHERIN"/>
</dbReference>
<dbReference type="InterPro" id="IPR002126">
    <property type="entry name" value="Cadherin-like_dom"/>
</dbReference>
<evidence type="ECO:0000256" key="4">
    <source>
        <dbReference type="ARBA" id="ARBA00022729"/>
    </source>
</evidence>
<evidence type="ECO:0000256" key="13">
    <source>
        <dbReference type="SAM" id="Phobius"/>
    </source>
</evidence>
<feature type="chain" id="PRO_5005488411" evidence="14">
    <location>
        <begin position="19"/>
        <end position="1465"/>
    </location>
</feature>
<comment type="subcellular location">
    <subcellularLocation>
        <location evidence="1">Membrane</location>
        <topology evidence="1">Single-pass membrane protein</topology>
    </subcellularLocation>
</comment>
<feature type="domain" description="Cadherin" evidence="15">
    <location>
        <begin position="776"/>
        <end position="880"/>
    </location>
</feature>
<feature type="transmembrane region" description="Helical" evidence="13">
    <location>
        <begin position="1351"/>
        <end position="1376"/>
    </location>
</feature>
<dbReference type="GO" id="GO:0007156">
    <property type="term" value="P:homophilic cell adhesion via plasma membrane adhesion molecules"/>
    <property type="evidence" value="ECO:0007669"/>
    <property type="project" value="InterPro"/>
</dbReference>
<evidence type="ECO:0000256" key="10">
    <source>
        <dbReference type="ARBA" id="ARBA00023157"/>
    </source>
</evidence>
<dbReference type="PANTHER" id="PTHR24025:SF31">
    <property type="entry name" value="NEURAL-CADHERIN"/>
    <property type="match status" value="1"/>
</dbReference>
<evidence type="ECO:0000256" key="8">
    <source>
        <dbReference type="ARBA" id="ARBA00022989"/>
    </source>
</evidence>
<dbReference type="GO" id="GO:0008104">
    <property type="term" value="P:intracellular protein localization"/>
    <property type="evidence" value="ECO:0007669"/>
    <property type="project" value="UniProtKB-ARBA"/>
</dbReference>
<evidence type="ECO:0000256" key="12">
    <source>
        <dbReference type="PROSITE-ProRule" id="PRU00043"/>
    </source>
</evidence>
<dbReference type="InterPro" id="IPR015919">
    <property type="entry name" value="Cadherin-like_sf"/>
</dbReference>
<dbReference type="GO" id="GO:0005911">
    <property type="term" value="C:cell-cell junction"/>
    <property type="evidence" value="ECO:0007669"/>
    <property type="project" value="TreeGrafter"/>
</dbReference>
<keyword evidence="7" id="KW-0130">Cell adhesion</keyword>
<dbReference type="Gene3D" id="2.60.40.60">
    <property type="entry name" value="Cadherins"/>
    <property type="match status" value="11"/>
</dbReference>
<keyword evidence="9 13" id="KW-0472">Membrane</keyword>
<dbReference type="GO" id="GO:0009653">
    <property type="term" value="P:anatomical structure morphogenesis"/>
    <property type="evidence" value="ECO:0007669"/>
    <property type="project" value="UniProtKB-ARBA"/>
</dbReference>
<evidence type="ECO:0000256" key="11">
    <source>
        <dbReference type="ARBA" id="ARBA00023180"/>
    </source>
</evidence>
<evidence type="ECO:0000259" key="15">
    <source>
        <dbReference type="PROSITE" id="PS50268"/>
    </source>
</evidence>
<feature type="domain" description="Cadherin" evidence="15">
    <location>
        <begin position="490"/>
        <end position="573"/>
    </location>
</feature>
<dbReference type="InterPro" id="IPR020894">
    <property type="entry name" value="Cadherin_CS"/>
</dbReference>
<evidence type="ECO:0000256" key="9">
    <source>
        <dbReference type="ARBA" id="ARBA00023136"/>
    </source>
</evidence>
<keyword evidence="6 12" id="KW-0106">Calcium</keyword>
<sequence length="1465" mass="164869">MAYTFIICLLLLPIKVYSQGSETIELDPCSILDGGSHLIIAINESLQQDFSQFSEPEELLISGEIGTEISLKITEDKSRLFKLDGKQIRLNGPLDRDAADLSSLSLKVTCESLSNGKRRTIPLVVRVLDLNDNPPLFKGTPYIISLPENTPLNSIVFSKLASMDADANINGQVEYTLGDNGDDSPFAIESPYQGLVTLTKTLDYETTQRYFLQIKASDRALNTEDRFTSTTTLTIKVQDSDDLPPVFNHPEGYTAEVISGYPVSTLHISPEKIHAEDQDSLRTEVVYSLVDGIPINYDVYFGIDPNSGVISQRQVIDKAQYDRFEIMVRGTEKTGRHIDAKLTINVLAEDKSPPVLRSSSNNGYIDEGAEIGTYVTDINGNRIDFSITDDDIEDGVELQTLDSYDIELTTKYFQIDQEGYLIVNQSDIDRDPPFQPVLTFQIFAREKFDSFKSSSPVQLTISIRDINDNSPVFAPISDITLTAGTTRRIVTHFNATDKDSDKFIVYKLLSVSNNGRQKFFLNSKTGLLEVIAPIYDGEQYAITVEAKDNGGLSNIAVLRVNTRPMPNVQKPKFDRFLYDIKIREGVPKFTSVVETMAKDPENSPVLYSIISGNELEHFVMEESTGIVRAMSVLDREAHSSYNLTIRAQDNGGKFSTVALTITVLDENDNTPEFQNLPFSFRVTEGTLREFVGEVSAVDVDQSSNGKVFYYLNETEDTFSIEELTGRIYTLKSLDFEEQSVHYLVIGAKDNGSPALSATATATILVQDISDETPIFENPLYNISISENNEPELLLTTVQAIDKDSEPSITYRIITGDRKRFRVNQTTGDVYATHKFDYEKEFYYSLVIGTEEGFFDGELSGEAVTKVEIHIEDLNDVPPHFVKVPYGQTISIRNNVPIGQKIGSVQAEDSSGLTPIDTIGFNMSSDGSTKNADKYFGVDPVKGDILIVGNLTEDIIEEYQLEIVTYSIENPQLQSSILIRVVIKIVTSLYTGPGLGFEELEYEIDMEENAKNNLVIVSIPVLRKMKKKHVPFKCTIKSIRTNENQELQGIFVSRVNEKKECDLILNTDEIDRERNDRYEILVELQSRPEFINTDRNEVHIRVNIQDINDHSPLFEKKRYFGIVKKESLPNTPIVQVEATDRDSGSNGKILYSFQSMNNETEDLFQIDSESGIISNILELSESDVDLSKPFQLLVVAEDQSLDIKKRLVSNTNLIINVLDINANDLVLTLPKINPTEFESHRDDLINVLEDTTGYKVGIDRVDTAMIKYLNGTCCTAHYGTDVYFHVIDPIQYRILNSTENKVKTNILDSAPKLKEKVSKKLNLRVSDLHLPYNKAIPSTEVVQKAGNGDELLTYYLIVIGLAVGLFVLTTMAVIYLCCARRRIEMDLEKKEKMIVVPRYEPIFMDPPQKEYETQILQMNVPYATEDFKVLKSDSNNDDLDSNDFNMDDDMFFNLDNINYITKEDNN</sequence>
<evidence type="ECO:0000256" key="3">
    <source>
        <dbReference type="ARBA" id="ARBA00022692"/>
    </source>
</evidence>
<dbReference type="GO" id="GO:0060429">
    <property type="term" value="P:epithelium development"/>
    <property type="evidence" value="ECO:0007669"/>
    <property type="project" value="UniProtKB-ARBA"/>
</dbReference>
<dbReference type="FunFam" id="2.60.40.60:FF:000020">
    <property type="entry name" value="Dachsous cadherin-related 1b"/>
    <property type="match status" value="2"/>
</dbReference>
<feature type="signal peptide" evidence="14">
    <location>
        <begin position="1"/>
        <end position="18"/>
    </location>
</feature>
<evidence type="ECO:0000313" key="16">
    <source>
        <dbReference type="EMBL" id="CDW33057.1"/>
    </source>
</evidence>
<evidence type="ECO:0000256" key="14">
    <source>
        <dbReference type="SAM" id="SignalP"/>
    </source>
</evidence>
<feature type="domain" description="Cadherin" evidence="15">
    <location>
        <begin position="997"/>
        <end position="1113"/>
    </location>
</feature>
<keyword evidence="3 13" id="KW-0812">Transmembrane</keyword>
<feature type="non-terminal residue" evidence="16">
    <location>
        <position position="1465"/>
    </location>
</feature>
<name>A0A0K2U543_LEPSM</name>
<evidence type="ECO:0000256" key="6">
    <source>
        <dbReference type="ARBA" id="ARBA00022837"/>
    </source>
</evidence>
<dbReference type="SUPFAM" id="SSF49313">
    <property type="entry name" value="Cadherin-like"/>
    <property type="match status" value="9"/>
</dbReference>
<feature type="domain" description="Cadherin" evidence="15">
    <location>
        <begin position="54"/>
        <end position="137"/>
    </location>
</feature>
<feature type="domain" description="Cadherin" evidence="15">
    <location>
        <begin position="138"/>
        <end position="247"/>
    </location>
</feature>
<accession>A0A0K2U543</accession>
<evidence type="ECO:0000256" key="2">
    <source>
        <dbReference type="ARBA" id="ARBA00022536"/>
    </source>
</evidence>
<dbReference type="SMART" id="SM00112">
    <property type="entry name" value="CA"/>
    <property type="match status" value="11"/>
</dbReference>
<dbReference type="Pfam" id="PF00028">
    <property type="entry name" value="Cadherin"/>
    <property type="match status" value="6"/>
</dbReference>
<feature type="domain" description="Cadherin" evidence="15">
    <location>
        <begin position="249"/>
        <end position="356"/>
    </location>
</feature>
<evidence type="ECO:0000256" key="5">
    <source>
        <dbReference type="ARBA" id="ARBA00022737"/>
    </source>
</evidence>
<feature type="domain" description="Cadherin" evidence="15">
    <location>
        <begin position="883"/>
        <end position="994"/>
    </location>
</feature>
<keyword evidence="2" id="KW-0245">EGF-like domain</keyword>
<evidence type="ECO:0000256" key="7">
    <source>
        <dbReference type="ARBA" id="ARBA00022889"/>
    </source>
</evidence>
<dbReference type="GO" id="GO:0005509">
    <property type="term" value="F:calcium ion binding"/>
    <property type="evidence" value="ECO:0007669"/>
    <property type="project" value="UniProtKB-UniRule"/>
</dbReference>